<reference evidence="2" key="1">
    <citation type="submission" date="2021-01" db="EMBL/GenBank/DDBJ databases">
        <authorList>
            <person name="Corre E."/>
            <person name="Pelletier E."/>
            <person name="Niang G."/>
            <person name="Scheremetjew M."/>
            <person name="Finn R."/>
            <person name="Kale V."/>
            <person name="Holt S."/>
            <person name="Cochrane G."/>
            <person name="Meng A."/>
            <person name="Brown T."/>
            <person name="Cohen L."/>
        </authorList>
    </citation>
    <scope>NUCLEOTIDE SEQUENCE</scope>
    <source>
        <strain evidence="2">S3</strain>
    </source>
</reference>
<keyword evidence="1" id="KW-0812">Transmembrane</keyword>
<accession>A0A7S3IHR2</accession>
<gene>
    <name evidence="2" type="ORF">SINC0208_LOCUS4480</name>
</gene>
<feature type="transmembrane region" description="Helical" evidence="1">
    <location>
        <begin position="61"/>
        <end position="81"/>
    </location>
</feature>
<sequence length="126" mass="14901">MQKIFGRKRKKVSEEQPLLDVKGNKIHYGSQLEVSQGGIERHLFEIDKGPRMLPRKTRFKVWTALIGIGSWFAFCFFIISFRLKSDDLELMEREVYEELAKKKEVEQFIKKSKEEDGVFKMEKPSE</sequence>
<organism evidence="2">
    <name type="scientific">Strombidium inclinatum</name>
    <dbReference type="NCBI Taxonomy" id="197538"/>
    <lineage>
        <taxon>Eukaryota</taxon>
        <taxon>Sar</taxon>
        <taxon>Alveolata</taxon>
        <taxon>Ciliophora</taxon>
        <taxon>Intramacronucleata</taxon>
        <taxon>Spirotrichea</taxon>
        <taxon>Oligotrichia</taxon>
        <taxon>Strombidiidae</taxon>
        <taxon>Strombidium</taxon>
    </lineage>
</organism>
<dbReference type="EMBL" id="HBIH01010767">
    <property type="protein sequence ID" value="CAE0323894.1"/>
    <property type="molecule type" value="Transcribed_RNA"/>
</dbReference>
<evidence type="ECO:0000256" key="1">
    <source>
        <dbReference type="SAM" id="Phobius"/>
    </source>
</evidence>
<protein>
    <submittedName>
        <fullName evidence="2">Uncharacterized protein</fullName>
    </submittedName>
</protein>
<keyword evidence="1" id="KW-0472">Membrane</keyword>
<keyword evidence="1" id="KW-1133">Transmembrane helix</keyword>
<dbReference type="AlphaFoldDB" id="A0A7S3IHR2"/>
<evidence type="ECO:0000313" key="2">
    <source>
        <dbReference type="EMBL" id="CAE0323894.1"/>
    </source>
</evidence>
<proteinExistence type="predicted"/>
<name>A0A7S3IHR2_9SPIT</name>